<evidence type="ECO:0000259" key="3">
    <source>
        <dbReference type="Pfam" id="PF20434"/>
    </source>
</evidence>
<name>A0ABT8TGK3_9GAMM</name>
<dbReference type="GO" id="GO:0016787">
    <property type="term" value="F:hydrolase activity"/>
    <property type="evidence" value="ECO:0007669"/>
    <property type="project" value="UniProtKB-KW"/>
</dbReference>
<evidence type="ECO:0000313" key="5">
    <source>
        <dbReference type="Proteomes" id="UP001168380"/>
    </source>
</evidence>
<dbReference type="PANTHER" id="PTHR48081">
    <property type="entry name" value="AB HYDROLASE SUPERFAMILY PROTEIN C4A8.06C"/>
    <property type="match status" value="1"/>
</dbReference>
<dbReference type="InterPro" id="IPR029058">
    <property type="entry name" value="AB_hydrolase_fold"/>
</dbReference>
<feature type="domain" description="BD-FAE-like" evidence="3">
    <location>
        <begin position="72"/>
        <end position="270"/>
    </location>
</feature>
<keyword evidence="5" id="KW-1185">Reference proteome</keyword>
<dbReference type="InterPro" id="IPR050300">
    <property type="entry name" value="GDXG_lipolytic_enzyme"/>
</dbReference>
<organism evidence="4 5">
    <name type="scientific">Gilvimarinus algae</name>
    <dbReference type="NCBI Taxonomy" id="3058037"/>
    <lineage>
        <taxon>Bacteria</taxon>
        <taxon>Pseudomonadati</taxon>
        <taxon>Pseudomonadota</taxon>
        <taxon>Gammaproteobacteria</taxon>
        <taxon>Cellvibrionales</taxon>
        <taxon>Cellvibrionaceae</taxon>
        <taxon>Gilvimarinus</taxon>
    </lineage>
</organism>
<dbReference type="Pfam" id="PF20434">
    <property type="entry name" value="BD-FAE"/>
    <property type="match status" value="1"/>
</dbReference>
<evidence type="ECO:0000313" key="4">
    <source>
        <dbReference type="EMBL" id="MDO3383130.1"/>
    </source>
</evidence>
<proteinExistence type="predicted"/>
<dbReference type="InterPro" id="IPR049492">
    <property type="entry name" value="BD-FAE-like_dom"/>
</dbReference>
<keyword evidence="1 4" id="KW-0378">Hydrolase</keyword>
<protein>
    <submittedName>
        <fullName evidence="4">Alpha/beta hydrolase</fullName>
    </submittedName>
</protein>
<evidence type="ECO:0000256" key="2">
    <source>
        <dbReference type="SAM" id="SignalP"/>
    </source>
</evidence>
<dbReference type="SUPFAM" id="SSF53474">
    <property type="entry name" value="alpha/beta-Hydrolases"/>
    <property type="match status" value="1"/>
</dbReference>
<dbReference type="RefSeq" id="WP_302713853.1">
    <property type="nucleotide sequence ID" value="NZ_JAULRT010000060.1"/>
</dbReference>
<dbReference type="Gene3D" id="3.40.50.1820">
    <property type="entry name" value="alpha/beta hydrolase"/>
    <property type="match status" value="1"/>
</dbReference>
<accession>A0ABT8TGK3</accession>
<dbReference type="Proteomes" id="UP001168380">
    <property type="component" value="Unassembled WGS sequence"/>
</dbReference>
<dbReference type="EMBL" id="JAULRT010000060">
    <property type="protein sequence ID" value="MDO3383130.1"/>
    <property type="molecule type" value="Genomic_DNA"/>
</dbReference>
<keyword evidence="2" id="KW-0732">Signal</keyword>
<dbReference type="PANTHER" id="PTHR48081:SF6">
    <property type="entry name" value="PEPTIDASE S9 PROLYL OLIGOPEPTIDASE CATALYTIC DOMAIN-CONTAINING PROTEIN"/>
    <property type="match status" value="1"/>
</dbReference>
<sequence length="310" mass="33697">MNHRFIYPLWILASALMLTGASFTHATTAERQTIPLYDGAIPGSVASEDLEKVRDPSHPDTFLQRVTYPTLTLFLPAKDKATGTGVVILPGGGYRGVSVVKEGYQVAERFNEQGIAAFVVKYRDPLDANMADKKVGPLQDAQQALVLVRNKAAEWGIDPAKVGIMGFSAGGHLASSVAVHFNDPVLSDWTAAQVRPDFQILVYPVISFDDSIAHTGSRTNLLGEPAEPQWQAYFSNETQVTAQTPPAFLIHASDDTAVVVENSLRYYEALRAKDVSAGMVILPSGGHGFGMRNPMDWFAVMSEWLAVEGF</sequence>
<comment type="caution">
    <text evidence="4">The sequence shown here is derived from an EMBL/GenBank/DDBJ whole genome shotgun (WGS) entry which is preliminary data.</text>
</comment>
<feature type="signal peptide" evidence="2">
    <location>
        <begin position="1"/>
        <end position="26"/>
    </location>
</feature>
<evidence type="ECO:0000256" key="1">
    <source>
        <dbReference type="ARBA" id="ARBA00022801"/>
    </source>
</evidence>
<gene>
    <name evidence="4" type="ORF">QWI16_13200</name>
</gene>
<reference evidence="4" key="1">
    <citation type="submission" date="2023-07" db="EMBL/GenBank/DDBJ databases">
        <title>Gilvimarinus algae sp. nov., isolated from the surface of Kelp.</title>
        <authorList>
            <person name="Sun Y.Y."/>
            <person name="Gong Y."/>
            <person name="Du Z.J."/>
        </authorList>
    </citation>
    <scope>NUCLEOTIDE SEQUENCE</scope>
    <source>
        <strain evidence="4">SDUM040014</strain>
    </source>
</reference>
<feature type="chain" id="PRO_5045959306" evidence="2">
    <location>
        <begin position="27"/>
        <end position="310"/>
    </location>
</feature>